<dbReference type="CDD" id="cd15904">
    <property type="entry name" value="TSPO_MBR"/>
    <property type="match status" value="1"/>
</dbReference>
<evidence type="ECO:0000256" key="3">
    <source>
        <dbReference type="ARBA" id="ARBA00017151"/>
    </source>
</evidence>
<dbReference type="Ensembl" id="ENSSSCT00035032665.1">
    <property type="protein sequence ID" value="ENSSSCP00035012862.1"/>
    <property type="gene ID" value="ENSSSCG00035024827.1"/>
</dbReference>
<comment type="subunit">
    <text evidence="13">Interacts with TSPOAP1. Interacts with MOST-1. May interact with STAR.</text>
</comment>
<dbReference type="Proteomes" id="UP000694728">
    <property type="component" value="Unplaced"/>
</dbReference>
<gene>
    <name evidence="15" type="primary">TSPO</name>
</gene>
<comment type="subcellular location">
    <subcellularLocation>
        <location evidence="1">Mitochondrion membrane</location>
        <topology evidence="1">Multi-pass membrane protein</topology>
    </subcellularLocation>
</comment>
<evidence type="ECO:0000256" key="5">
    <source>
        <dbReference type="ARBA" id="ARBA00022692"/>
    </source>
</evidence>
<keyword evidence="10" id="KW-0675">Receptor</keyword>
<dbReference type="Ensembl" id="ENSSSCT00025016934.1">
    <property type="protein sequence ID" value="ENSSSCP00025006762.1"/>
    <property type="gene ID" value="ENSSSCG00025012766.1"/>
</dbReference>
<reference evidence="15" key="1">
    <citation type="submission" date="2025-05" db="UniProtKB">
        <authorList>
            <consortium name="Ensembl"/>
        </authorList>
    </citation>
    <scope>IDENTIFICATION</scope>
</reference>
<keyword evidence="7" id="KW-0445">Lipid transport</keyword>
<evidence type="ECO:0000256" key="10">
    <source>
        <dbReference type="ARBA" id="ARBA00023170"/>
    </source>
</evidence>
<dbReference type="InterPro" id="IPR004307">
    <property type="entry name" value="TspO_MBR"/>
</dbReference>
<organism evidence="15 16">
    <name type="scientific">Sus scrofa</name>
    <name type="common">Pig</name>
    <dbReference type="NCBI Taxonomy" id="9823"/>
    <lineage>
        <taxon>Eukaryota</taxon>
        <taxon>Metazoa</taxon>
        <taxon>Chordata</taxon>
        <taxon>Craniata</taxon>
        <taxon>Vertebrata</taxon>
        <taxon>Euteleostomi</taxon>
        <taxon>Mammalia</taxon>
        <taxon>Eutheria</taxon>
        <taxon>Laurasiatheria</taxon>
        <taxon>Artiodactyla</taxon>
        <taxon>Suina</taxon>
        <taxon>Suidae</taxon>
        <taxon>Sus</taxon>
    </lineage>
</organism>
<evidence type="ECO:0000256" key="2">
    <source>
        <dbReference type="ARBA" id="ARBA00007524"/>
    </source>
</evidence>
<comment type="similarity">
    <text evidence="2">Belongs to the TspO/BZRP family.</text>
</comment>
<dbReference type="Proteomes" id="UP000694720">
    <property type="component" value="Unplaced"/>
</dbReference>
<dbReference type="PANTHER" id="PTHR10057">
    <property type="entry name" value="PERIPHERAL-TYPE BENZODIAZEPINE RECEPTOR"/>
    <property type="match status" value="1"/>
</dbReference>
<keyword evidence="4" id="KW-0813">Transport</keyword>
<proteinExistence type="inferred from homology"/>
<protein>
    <recommendedName>
        <fullName evidence="3">Translocator protein</fullName>
    </recommendedName>
    <alternativeName>
        <fullName evidence="11">Peripheral-type benzodiazepine receptor</fullName>
    </alternativeName>
</protein>
<evidence type="ECO:0000256" key="8">
    <source>
        <dbReference type="ARBA" id="ARBA00023128"/>
    </source>
</evidence>
<dbReference type="Ensembl" id="ENSSSCT00045014057.1">
    <property type="protein sequence ID" value="ENSSSCP00045009728.1"/>
    <property type="gene ID" value="ENSSSCG00045008320.1"/>
</dbReference>
<dbReference type="AlphaFoldDB" id="A0A8D0QU11"/>
<evidence type="ECO:0000256" key="11">
    <source>
        <dbReference type="ARBA" id="ARBA00029576"/>
    </source>
</evidence>
<keyword evidence="9 14" id="KW-0472">Membrane</keyword>
<evidence type="ECO:0000313" key="16">
    <source>
        <dbReference type="Proteomes" id="UP000694727"/>
    </source>
</evidence>
<feature type="transmembrane region" description="Helical" evidence="14">
    <location>
        <begin position="250"/>
        <end position="270"/>
    </location>
</feature>
<dbReference type="PANTHER" id="PTHR10057:SF5">
    <property type="entry name" value="TRANSLOCATOR PROTEIN"/>
    <property type="match status" value="1"/>
</dbReference>
<dbReference type="Proteomes" id="UP000694727">
    <property type="component" value="Unplaced"/>
</dbReference>
<evidence type="ECO:0000313" key="15">
    <source>
        <dbReference type="Ensembl" id="ENSSSCP00025006762.1"/>
    </source>
</evidence>
<name>A0A8D0QU11_PIG</name>
<keyword evidence="8" id="KW-0496">Mitochondrion</keyword>
<evidence type="ECO:0000256" key="4">
    <source>
        <dbReference type="ARBA" id="ARBA00022448"/>
    </source>
</evidence>
<evidence type="ECO:0000256" key="1">
    <source>
        <dbReference type="ARBA" id="ARBA00004225"/>
    </source>
</evidence>
<evidence type="ECO:0000256" key="7">
    <source>
        <dbReference type="ARBA" id="ARBA00023055"/>
    </source>
</evidence>
<sequence>MAPPWLPAVGFTLVPSLGGFLSSRNVLGKGLHWYAGLQKPSWHPPHWTLAPIWGTLYSAMGYGSYMIWKELGGFSEEAVVPLGLYAGQLALNWAWPPLFFGARQMGWVSVALPYLPGPWRWPLPWGHGASQPRQGQVEAGWGHRLGLRDPPIHLVLCTPAHGVSDRVTLPILQMRKLRQRRGRGLARPLRVGCSVPSGPVAVGPVGTQSLRPPCPPSPVSPQALVDLVLTGGVAAATAVAWYQVSPLAARLLYPYLAWLAFAATLNYCVWRDNQGRRGGRRPSE</sequence>
<comment type="function">
    <text evidence="12">Promotes the transport of cholesterol across mitochondrial membranes and may play a role in lipid metabolism, but its precise physiological role is controversial. It is apparently not required for steroid hormone biosynthesis. Can bind protoporphyrin IX and may play a role in the transport of porphyrins and heme. Was initially identified as peripheral-type benzodiazepine receptor; can also bind isoquinoline carboxamides.</text>
</comment>
<keyword evidence="6 14" id="KW-1133">Transmembrane helix</keyword>
<dbReference type="GO" id="GO:0031966">
    <property type="term" value="C:mitochondrial membrane"/>
    <property type="evidence" value="ECO:0007669"/>
    <property type="project" value="UniProtKB-SubCell"/>
</dbReference>
<evidence type="ECO:0000256" key="13">
    <source>
        <dbReference type="ARBA" id="ARBA00062918"/>
    </source>
</evidence>
<accession>A0A8D0QU11</accession>
<evidence type="ECO:0000256" key="12">
    <source>
        <dbReference type="ARBA" id="ARBA00058548"/>
    </source>
</evidence>
<dbReference type="Gene3D" id="1.20.1260.100">
    <property type="entry name" value="TspO/MBR protein"/>
    <property type="match status" value="2"/>
</dbReference>
<dbReference type="GO" id="GO:0006869">
    <property type="term" value="P:lipid transport"/>
    <property type="evidence" value="ECO:0007669"/>
    <property type="project" value="UniProtKB-KW"/>
</dbReference>
<evidence type="ECO:0000256" key="6">
    <source>
        <dbReference type="ARBA" id="ARBA00022989"/>
    </source>
</evidence>
<dbReference type="Pfam" id="PF03073">
    <property type="entry name" value="TspO_MBR"/>
    <property type="match status" value="2"/>
</dbReference>
<keyword evidence="5 14" id="KW-0812">Transmembrane</keyword>
<evidence type="ECO:0000256" key="14">
    <source>
        <dbReference type="SAM" id="Phobius"/>
    </source>
</evidence>
<evidence type="ECO:0000256" key="9">
    <source>
        <dbReference type="ARBA" id="ARBA00023136"/>
    </source>
</evidence>
<dbReference type="FunFam" id="1.20.1260.100:FF:000001">
    <property type="entry name" value="translocator protein 2"/>
    <property type="match status" value="1"/>
</dbReference>
<dbReference type="InterPro" id="IPR038330">
    <property type="entry name" value="TspO/MBR-related_sf"/>
</dbReference>